<dbReference type="PANTHER" id="PTHR13989:SF33">
    <property type="entry name" value="CST COMPLEX SUBUNIT STN1"/>
    <property type="match status" value="1"/>
</dbReference>
<accession>A0AAW1MSI3</accession>
<proteinExistence type="predicted"/>
<dbReference type="GO" id="GO:0003677">
    <property type="term" value="F:DNA binding"/>
    <property type="evidence" value="ECO:0007669"/>
    <property type="project" value="UniProtKB-KW"/>
</dbReference>
<dbReference type="Proteomes" id="UP001443914">
    <property type="component" value="Unassembled WGS sequence"/>
</dbReference>
<organism evidence="10 11">
    <name type="scientific">Saponaria officinalis</name>
    <name type="common">Common soapwort</name>
    <name type="synonym">Lychnis saponaria</name>
    <dbReference type="NCBI Taxonomy" id="3572"/>
    <lineage>
        <taxon>Eukaryota</taxon>
        <taxon>Viridiplantae</taxon>
        <taxon>Streptophyta</taxon>
        <taxon>Embryophyta</taxon>
        <taxon>Tracheophyta</taxon>
        <taxon>Spermatophyta</taxon>
        <taxon>Magnoliopsida</taxon>
        <taxon>eudicotyledons</taxon>
        <taxon>Gunneridae</taxon>
        <taxon>Pentapetalae</taxon>
        <taxon>Caryophyllales</taxon>
        <taxon>Caryophyllaceae</taxon>
        <taxon>Caryophylleae</taxon>
        <taxon>Saponaria</taxon>
    </lineage>
</organism>
<evidence type="ECO:0000256" key="1">
    <source>
        <dbReference type="ARBA" id="ARBA00004123"/>
    </source>
</evidence>
<evidence type="ECO:0000256" key="2">
    <source>
        <dbReference type="ARBA" id="ARBA00004574"/>
    </source>
</evidence>
<dbReference type="InterPro" id="IPR012340">
    <property type="entry name" value="NA-bd_OB-fold"/>
</dbReference>
<dbReference type="InterPro" id="IPR004365">
    <property type="entry name" value="NA-bd_OB_tRNA"/>
</dbReference>
<evidence type="ECO:0000256" key="6">
    <source>
        <dbReference type="ARBA" id="ARBA00023125"/>
    </source>
</evidence>
<dbReference type="GO" id="GO:0005634">
    <property type="term" value="C:nucleus"/>
    <property type="evidence" value="ECO:0007669"/>
    <property type="project" value="UniProtKB-SubCell"/>
</dbReference>
<dbReference type="AlphaFoldDB" id="A0AAW1MSI3"/>
<dbReference type="InterPro" id="IPR040260">
    <property type="entry name" value="RFA2-like"/>
</dbReference>
<evidence type="ECO:0000256" key="8">
    <source>
        <dbReference type="ARBA" id="ARBA00030039"/>
    </source>
</evidence>
<evidence type="ECO:0000256" key="7">
    <source>
        <dbReference type="ARBA" id="ARBA00023242"/>
    </source>
</evidence>
<protein>
    <recommendedName>
        <fullName evidence="3">CST complex subunit STN1</fullName>
    </recommendedName>
    <alternativeName>
        <fullName evidence="8">Suppressor of cdc thirteen homolog</fullName>
    </alternativeName>
</protein>
<evidence type="ECO:0000256" key="5">
    <source>
        <dbReference type="ARBA" id="ARBA00022895"/>
    </source>
</evidence>
<name>A0AAW1MSI3_SAPOF</name>
<reference evidence="10" key="1">
    <citation type="submission" date="2024-03" db="EMBL/GenBank/DDBJ databases">
        <title>WGS assembly of Saponaria officinalis var. Norfolk2.</title>
        <authorList>
            <person name="Jenkins J."/>
            <person name="Shu S."/>
            <person name="Grimwood J."/>
            <person name="Barry K."/>
            <person name="Goodstein D."/>
            <person name="Schmutz J."/>
            <person name="Leebens-Mack J."/>
            <person name="Osbourn A."/>
        </authorList>
    </citation>
    <scope>NUCLEOTIDE SEQUENCE [LARGE SCALE GENOMIC DNA]</scope>
    <source>
        <strain evidence="10">JIC</strain>
    </source>
</reference>
<sequence length="174" mass="19671">MNQNAMKTNQNSLQNINVKLLAFDITSLTHTTIPSSPDPTTFYFRKGVRISRVEVAGIVVTRDLKPDKFIRFSIDDGTGCVQCIMWLNQMTSAYFSRRCPSDVRCIAQMANLFSSRVQLGEFVRVRGRVSGFRGLVQVTVDDVVAEVDPNSDVLHWLDCVNLARKRYDLLSCCK</sequence>
<keyword evidence="4" id="KW-0158">Chromosome</keyword>
<comment type="subcellular location">
    <subcellularLocation>
        <location evidence="2">Chromosome</location>
        <location evidence="2">Telomere</location>
    </subcellularLocation>
    <subcellularLocation>
        <location evidence="1">Nucleus</location>
    </subcellularLocation>
</comment>
<dbReference type="PANTHER" id="PTHR13989">
    <property type="entry name" value="REPLICATION PROTEIN A-RELATED"/>
    <property type="match status" value="1"/>
</dbReference>
<dbReference type="SUPFAM" id="SSF50249">
    <property type="entry name" value="Nucleic acid-binding proteins"/>
    <property type="match status" value="1"/>
</dbReference>
<feature type="domain" description="OB" evidence="9">
    <location>
        <begin position="53"/>
        <end position="143"/>
    </location>
</feature>
<comment type="caution">
    <text evidence="10">The sequence shown here is derived from an EMBL/GenBank/DDBJ whole genome shotgun (WGS) entry which is preliminary data.</text>
</comment>
<dbReference type="Pfam" id="PF01336">
    <property type="entry name" value="tRNA_anti-codon"/>
    <property type="match status" value="1"/>
</dbReference>
<evidence type="ECO:0000259" key="9">
    <source>
        <dbReference type="Pfam" id="PF01336"/>
    </source>
</evidence>
<evidence type="ECO:0000256" key="3">
    <source>
        <dbReference type="ARBA" id="ARBA00017411"/>
    </source>
</evidence>
<evidence type="ECO:0000256" key="4">
    <source>
        <dbReference type="ARBA" id="ARBA00022454"/>
    </source>
</evidence>
<dbReference type="Gene3D" id="2.40.50.140">
    <property type="entry name" value="Nucleic acid-binding proteins"/>
    <property type="match status" value="1"/>
</dbReference>
<keyword evidence="7" id="KW-0539">Nucleus</keyword>
<keyword evidence="6" id="KW-0238">DNA-binding</keyword>
<keyword evidence="11" id="KW-1185">Reference proteome</keyword>
<dbReference type="EMBL" id="JBDFQZ010000002">
    <property type="protein sequence ID" value="KAK9747729.1"/>
    <property type="molecule type" value="Genomic_DNA"/>
</dbReference>
<keyword evidence="5" id="KW-0779">Telomere</keyword>
<evidence type="ECO:0000313" key="10">
    <source>
        <dbReference type="EMBL" id="KAK9747729.1"/>
    </source>
</evidence>
<dbReference type="GO" id="GO:0000781">
    <property type="term" value="C:chromosome, telomeric region"/>
    <property type="evidence" value="ECO:0007669"/>
    <property type="project" value="UniProtKB-SubCell"/>
</dbReference>
<gene>
    <name evidence="10" type="ORF">RND81_02G011900</name>
</gene>
<evidence type="ECO:0000313" key="11">
    <source>
        <dbReference type="Proteomes" id="UP001443914"/>
    </source>
</evidence>